<feature type="transmembrane region" description="Helical" evidence="1">
    <location>
        <begin position="285"/>
        <end position="305"/>
    </location>
</feature>
<sequence>MITSVSPVRAYTPNATNASYSYSGSGVTTQWWFRGSELWNESPAMLCFNTVALMLSASMTLTACCTVFKWSSVRRNPAHGTLCLVFLSLGLWSFSLLISILFTHSFKPYELMRLHKKSLIYLTAVSDMFFNATSLWCLLATYEFQRFVWLPVPRRRRRRAMVWYILGVHAIGLAYLVAVVFVETNHPIAAVKFPLRVTDAPPPILALVDAFFWVFYAVRWLAVVYPVVLGVVFGIHQRSAMTKRSRSIVLFVTLLVGLNLPYLVLDPLFTQGVLSVKTQINLFGISKLATYCSGVGMVYVLGLYLGDFDQYYSPPSPKDEKRRRHAFDTTTADDIDPAFLVFHSDCSSPSMIQSCRR</sequence>
<feature type="transmembrane region" description="Helical" evidence="1">
    <location>
        <begin position="210"/>
        <end position="235"/>
    </location>
</feature>
<feature type="transmembrane region" description="Helical" evidence="1">
    <location>
        <begin position="82"/>
        <end position="106"/>
    </location>
</feature>
<dbReference type="EMBL" id="CAADRA010006430">
    <property type="protein sequence ID" value="VFT95469.1"/>
    <property type="molecule type" value="Genomic_DNA"/>
</dbReference>
<gene>
    <name evidence="3" type="primary">Aste57867_18735</name>
    <name evidence="2" type="ORF">As57867_018671</name>
    <name evidence="3" type="ORF">ASTE57867_18735</name>
</gene>
<dbReference type="EMBL" id="VJMH01006409">
    <property type="protein sequence ID" value="KAF0689823.1"/>
    <property type="molecule type" value="Genomic_DNA"/>
</dbReference>
<feature type="transmembrane region" description="Helical" evidence="1">
    <location>
        <begin position="43"/>
        <end position="70"/>
    </location>
</feature>
<reference evidence="2" key="2">
    <citation type="submission" date="2019-06" db="EMBL/GenBank/DDBJ databases">
        <title>Genomics analysis of Aphanomyces spp. identifies a new class of oomycete effector associated with host adaptation.</title>
        <authorList>
            <person name="Gaulin E."/>
        </authorList>
    </citation>
    <scope>NUCLEOTIDE SEQUENCE</scope>
    <source>
        <strain evidence="2">CBS 578.67</strain>
    </source>
</reference>
<accession>A0A485LEW3</accession>
<dbReference type="Proteomes" id="UP000332933">
    <property type="component" value="Unassembled WGS sequence"/>
</dbReference>
<evidence type="ECO:0000313" key="2">
    <source>
        <dbReference type="EMBL" id="KAF0689823.1"/>
    </source>
</evidence>
<name>A0A485LEW3_9STRA</name>
<reference evidence="3 4" key="1">
    <citation type="submission" date="2019-03" db="EMBL/GenBank/DDBJ databases">
        <authorList>
            <person name="Gaulin E."/>
            <person name="Dumas B."/>
        </authorList>
    </citation>
    <scope>NUCLEOTIDE SEQUENCE [LARGE SCALE GENOMIC DNA]</scope>
    <source>
        <strain evidence="3">CBS 568.67</strain>
    </source>
</reference>
<feature type="transmembrane region" description="Helical" evidence="1">
    <location>
        <begin position="161"/>
        <end position="182"/>
    </location>
</feature>
<evidence type="ECO:0000313" key="4">
    <source>
        <dbReference type="Proteomes" id="UP000332933"/>
    </source>
</evidence>
<keyword evidence="1" id="KW-1133">Transmembrane helix</keyword>
<organism evidence="3 4">
    <name type="scientific">Aphanomyces stellatus</name>
    <dbReference type="NCBI Taxonomy" id="120398"/>
    <lineage>
        <taxon>Eukaryota</taxon>
        <taxon>Sar</taxon>
        <taxon>Stramenopiles</taxon>
        <taxon>Oomycota</taxon>
        <taxon>Saprolegniomycetes</taxon>
        <taxon>Saprolegniales</taxon>
        <taxon>Verrucalvaceae</taxon>
        <taxon>Aphanomyces</taxon>
    </lineage>
</organism>
<keyword evidence="1" id="KW-0472">Membrane</keyword>
<evidence type="ECO:0000256" key="1">
    <source>
        <dbReference type="SAM" id="Phobius"/>
    </source>
</evidence>
<feature type="transmembrane region" description="Helical" evidence="1">
    <location>
        <begin position="118"/>
        <end position="140"/>
    </location>
</feature>
<feature type="transmembrane region" description="Helical" evidence="1">
    <location>
        <begin position="247"/>
        <end position="265"/>
    </location>
</feature>
<dbReference type="AlphaFoldDB" id="A0A485LEW3"/>
<proteinExistence type="predicted"/>
<keyword evidence="1" id="KW-0812">Transmembrane</keyword>
<protein>
    <submittedName>
        <fullName evidence="3">Aste57867_18735 protein</fullName>
    </submittedName>
</protein>
<keyword evidence="4" id="KW-1185">Reference proteome</keyword>
<evidence type="ECO:0000313" key="3">
    <source>
        <dbReference type="EMBL" id="VFT95469.1"/>
    </source>
</evidence>